<gene>
    <name evidence="4" type="ORF">THAOC_17700</name>
</gene>
<dbReference type="InterPro" id="IPR052201">
    <property type="entry name" value="LRR-containing_regulator"/>
</dbReference>
<name>K0SA12_THAOC</name>
<feature type="coiled-coil region" evidence="2">
    <location>
        <begin position="85"/>
        <end position="112"/>
    </location>
</feature>
<accession>K0SA12</accession>
<organism evidence="4 5">
    <name type="scientific">Thalassiosira oceanica</name>
    <name type="common">Marine diatom</name>
    <dbReference type="NCBI Taxonomy" id="159749"/>
    <lineage>
        <taxon>Eukaryota</taxon>
        <taxon>Sar</taxon>
        <taxon>Stramenopiles</taxon>
        <taxon>Ochrophyta</taxon>
        <taxon>Bacillariophyta</taxon>
        <taxon>Coscinodiscophyceae</taxon>
        <taxon>Thalassiosirophycidae</taxon>
        <taxon>Thalassiosirales</taxon>
        <taxon>Thalassiosiraceae</taxon>
        <taxon>Thalassiosira</taxon>
    </lineage>
</organism>
<dbReference type="AlphaFoldDB" id="K0SA12"/>
<feature type="region of interest" description="Disordered" evidence="3">
    <location>
        <begin position="1"/>
        <end position="28"/>
    </location>
</feature>
<proteinExistence type="predicted"/>
<sequence>TLRPMDTTNPAKRRKSACDPPRPGNDDPGTVACAELSLADLNRLIDQRVTDALEAVEAKNLALASRVDQGTEDLKAETIALSSRVDGLQRENEGLIRRCESLERSVQVLKGERNWTYSAPDVPRSHWLEQGYDEDYAEEAGKLIHSIEENTCGLRSSCDDDDDDVEVSCATLILSDDALDPHWEQLANAIQLSERITTVNFSDVQLDQRNLQIIEASLRQKGIVEFHLDSNQFRGGEGVRFAIDVLKSNRSVRCFGWEDNAFHSTENACELIDAVLEHPTLRRLELTRSFPNEDIAGLRRLFGGAGTDTLLNVELSFNGIKTNGDRCIPAFLSKNPLLERLILRGNRLANDDAHHIGLALKSNTNLRYLSLEGNDIPIEGRLAVYMLAVLGSSLSDPSDLNSLRKTTLIDVSVANHTCEIRGIFGSDDVTNVEDESEDWNTKNFMNNNSKSARWNRGGKLFWLLVARHRKGTNVSQLEPEFSEDGMGLVPHVLACISTCSTYWKRTDFTARWNLSVLFEVVRDWKGPEMYQFHQC</sequence>
<keyword evidence="2" id="KW-0175">Coiled coil</keyword>
<evidence type="ECO:0000256" key="3">
    <source>
        <dbReference type="SAM" id="MobiDB-lite"/>
    </source>
</evidence>
<protein>
    <submittedName>
        <fullName evidence="4">Uncharacterized protein</fullName>
    </submittedName>
</protein>
<evidence type="ECO:0000313" key="5">
    <source>
        <dbReference type="Proteomes" id="UP000266841"/>
    </source>
</evidence>
<evidence type="ECO:0000256" key="2">
    <source>
        <dbReference type="SAM" id="Coils"/>
    </source>
</evidence>
<dbReference type="eggNOG" id="ENOG502QU1H">
    <property type="taxonomic scope" value="Eukaryota"/>
</dbReference>
<dbReference type="Proteomes" id="UP000266841">
    <property type="component" value="Unassembled WGS sequence"/>
</dbReference>
<dbReference type="SUPFAM" id="SSF52047">
    <property type="entry name" value="RNI-like"/>
    <property type="match status" value="1"/>
</dbReference>
<feature type="non-terminal residue" evidence="4">
    <location>
        <position position="1"/>
    </location>
</feature>
<dbReference type="OrthoDB" id="188902at2759"/>
<keyword evidence="5" id="KW-1185">Reference proteome</keyword>
<dbReference type="InterPro" id="IPR032675">
    <property type="entry name" value="LRR_dom_sf"/>
</dbReference>
<evidence type="ECO:0000313" key="4">
    <source>
        <dbReference type="EMBL" id="EJK61754.1"/>
    </source>
</evidence>
<reference evidence="4 5" key="1">
    <citation type="journal article" date="2012" name="Genome Biol.">
        <title>Genome and low-iron response of an oceanic diatom adapted to chronic iron limitation.</title>
        <authorList>
            <person name="Lommer M."/>
            <person name="Specht M."/>
            <person name="Roy A.S."/>
            <person name="Kraemer L."/>
            <person name="Andreson R."/>
            <person name="Gutowska M.A."/>
            <person name="Wolf J."/>
            <person name="Bergner S.V."/>
            <person name="Schilhabel M.B."/>
            <person name="Klostermeier U.C."/>
            <person name="Beiko R.G."/>
            <person name="Rosenstiel P."/>
            <person name="Hippler M."/>
            <person name="Laroche J."/>
        </authorList>
    </citation>
    <scope>NUCLEOTIDE SEQUENCE [LARGE SCALE GENOMIC DNA]</scope>
    <source>
        <strain evidence="4 5">CCMP1005</strain>
    </source>
</reference>
<dbReference type="Gene3D" id="3.80.10.10">
    <property type="entry name" value="Ribonuclease Inhibitor"/>
    <property type="match status" value="2"/>
</dbReference>
<evidence type="ECO:0000256" key="1">
    <source>
        <dbReference type="ARBA" id="ARBA00022737"/>
    </source>
</evidence>
<dbReference type="PANTHER" id="PTHR24111:SF0">
    <property type="entry name" value="LEUCINE-RICH REPEAT-CONTAINING PROTEIN"/>
    <property type="match status" value="1"/>
</dbReference>
<feature type="compositionally biased region" description="Polar residues" evidence="3">
    <location>
        <begin position="1"/>
        <end position="10"/>
    </location>
</feature>
<dbReference type="SMART" id="SM00368">
    <property type="entry name" value="LRR_RI"/>
    <property type="match status" value="2"/>
</dbReference>
<dbReference type="PANTHER" id="PTHR24111">
    <property type="entry name" value="LEUCINE-RICH REPEAT-CONTAINING PROTEIN 34"/>
    <property type="match status" value="1"/>
</dbReference>
<dbReference type="EMBL" id="AGNL01019541">
    <property type="protein sequence ID" value="EJK61754.1"/>
    <property type="molecule type" value="Genomic_DNA"/>
</dbReference>
<keyword evidence="1" id="KW-0677">Repeat</keyword>
<comment type="caution">
    <text evidence="4">The sequence shown here is derived from an EMBL/GenBank/DDBJ whole genome shotgun (WGS) entry which is preliminary data.</text>
</comment>